<evidence type="ECO:0000313" key="2">
    <source>
        <dbReference type="EMBL" id="CAB4190952.1"/>
    </source>
</evidence>
<dbReference type="EMBL" id="LR797163">
    <property type="protein sequence ID" value="CAB4190952.1"/>
    <property type="molecule type" value="Genomic_DNA"/>
</dbReference>
<protein>
    <submittedName>
        <fullName evidence="2">Uncharacterized protein</fullName>
    </submittedName>
</protein>
<name>A0A6J5R4X2_9CAUD</name>
<accession>A0A6J5R4X2</accession>
<evidence type="ECO:0000313" key="1">
    <source>
        <dbReference type="EMBL" id="CAB4145553.1"/>
    </source>
</evidence>
<reference evidence="2" key="1">
    <citation type="submission" date="2020-05" db="EMBL/GenBank/DDBJ databases">
        <authorList>
            <person name="Chiriac C."/>
            <person name="Salcher M."/>
            <person name="Ghai R."/>
            <person name="Kavagutti S V."/>
        </authorList>
    </citation>
    <scope>NUCLEOTIDE SEQUENCE</scope>
</reference>
<dbReference type="EMBL" id="LR796446">
    <property type="protein sequence ID" value="CAB4145553.1"/>
    <property type="molecule type" value="Genomic_DNA"/>
</dbReference>
<organism evidence="2">
    <name type="scientific">uncultured Caudovirales phage</name>
    <dbReference type="NCBI Taxonomy" id="2100421"/>
    <lineage>
        <taxon>Viruses</taxon>
        <taxon>Duplodnaviria</taxon>
        <taxon>Heunggongvirae</taxon>
        <taxon>Uroviricota</taxon>
        <taxon>Caudoviricetes</taxon>
        <taxon>Peduoviridae</taxon>
        <taxon>Maltschvirus</taxon>
        <taxon>Maltschvirus maltsch</taxon>
    </lineage>
</organism>
<sequence length="130" mass="15063">MPSILHKTDSGADKQLIKPKEWTYVRFDKKTQFSVPADGIYTWAVILRVEFPSVGCPNILRGRFVRYPETLKADETGHDDKNTYGWTSQTLHNHWMHYFTVTKSMPVGFWIWHNGSKPIILDGRQIKANA</sequence>
<proteinExistence type="predicted"/>
<gene>
    <name evidence="2" type="ORF">UFOVP1210_21</name>
    <name evidence="1" type="ORF">UFOVP481_18</name>
</gene>